<dbReference type="EMBL" id="ML119143">
    <property type="protein sequence ID" value="RPB10453.1"/>
    <property type="molecule type" value="Genomic_DNA"/>
</dbReference>
<evidence type="ECO:0000256" key="1">
    <source>
        <dbReference type="SAM" id="Phobius"/>
    </source>
</evidence>
<evidence type="ECO:0000313" key="3">
    <source>
        <dbReference type="Proteomes" id="UP000277580"/>
    </source>
</evidence>
<keyword evidence="1" id="KW-1133">Transmembrane helix</keyword>
<keyword evidence="1" id="KW-0812">Transmembrane</keyword>
<keyword evidence="1" id="KW-0472">Membrane</keyword>
<name>A0A3N4KIS0_9PEZI</name>
<protein>
    <submittedName>
        <fullName evidence="2">Uncharacterized protein</fullName>
    </submittedName>
</protein>
<organism evidence="2 3">
    <name type="scientific">Morchella conica CCBAS932</name>
    <dbReference type="NCBI Taxonomy" id="1392247"/>
    <lineage>
        <taxon>Eukaryota</taxon>
        <taxon>Fungi</taxon>
        <taxon>Dikarya</taxon>
        <taxon>Ascomycota</taxon>
        <taxon>Pezizomycotina</taxon>
        <taxon>Pezizomycetes</taxon>
        <taxon>Pezizales</taxon>
        <taxon>Morchellaceae</taxon>
        <taxon>Morchella</taxon>
    </lineage>
</organism>
<reference evidence="2 3" key="1">
    <citation type="journal article" date="2018" name="Nat. Ecol. Evol.">
        <title>Pezizomycetes genomes reveal the molecular basis of ectomycorrhizal truffle lifestyle.</title>
        <authorList>
            <person name="Murat C."/>
            <person name="Payen T."/>
            <person name="Noel B."/>
            <person name="Kuo A."/>
            <person name="Morin E."/>
            <person name="Chen J."/>
            <person name="Kohler A."/>
            <person name="Krizsan K."/>
            <person name="Balestrini R."/>
            <person name="Da Silva C."/>
            <person name="Montanini B."/>
            <person name="Hainaut M."/>
            <person name="Levati E."/>
            <person name="Barry K.W."/>
            <person name="Belfiori B."/>
            <person name="Cichocki N."/>
            <person name="Clum A."/>
            <person name="Dockter R.B."/>
            <person name="Fauchery L."/>
            <person name="Guy J."/>
            <person name="Iotti M."/>
            <person name="Le Tacon F."/>
            <person name="Lindquist E.A."/>
            <person name="Lipzen A."/>
            <person name="Malagnac F."/>
            <person name="Mello A."/>
            <person name="Molinier V."/>
            <person name="Miyauchi S."/>
            <person name="Poulain J."/>
            <person name="Riccioni C."/>
            <person name="Rubini A."/>
            <person name="Sitrit Y."/>
            <person name="Splivallo R."/>
            <person name="Traeger S."/>
            <person name="Wang M."/>
            <person name="Zifcakova L."/>
            <person name="Wipf D."/>
            <person name="Zambonelli A."/>
            <person name="Paolocci F."/>
            <person name="Nowrousian M."/>
            <person name="Ottonello S."/>
            <person name="Baldrian P."/>
            <person name="Spatafora J.W."/>
            <person name="Henrissat B."/>
            <person name="Nagy L.G."/>
            <person name="Aury J.M."/>
            <person name="Wincker P."/>
            <person name="Grigoriev I.V."/>
            <person name="Bonfante P."/>
            <person name="Martin F.M."/>
        </authorList>
    </citation>
    <scope>NUCLEOTIDE SEQUENCE [LARGE SCALE GENOMIC DNA]</scope>
    <source>
        <strain evidence="2 3">CCBAS932</strain>
    </source>
</reference>
<dbReference type="Proteomes" id="UP000277580">
    <property type="component" value="Unassembled WGS sequence"/>
</dbReference>
<sequence>MDLRSVWGFFVCFYVSWCFVLEHSIQTFLVVVYLCTPQYQKVLTADQFGFSEPPGYGGIKP</sequence>
<dbReference type="AlphaFoldDB" id="A0A3N4KIS0"/>
<evidence type="ECO:0000313" key="2">
    <source>
        <dbReference type="EMBL" id="RPB10453.1"/>
    </source>
</evidence>
<feature type="transmembrane region" description="Helical" evidence="1">
    <location>
        <begin position="6"/>
        <end position="34"/>
    </location>
</feature>
<gene>
    <name evidence="2" type="ORF">P167DRAFT_537633</name>
</gene>
<keyword evidence="3" id="KW-1185">Reference proteome</keyword>
<proteinExistence type="predicted"/>
<dbReference type="InParanoid" id="A0A3N4KIS0"/>
<accession>A0A3N4KIS0</accession>